<name>H0HQX9_9HYPH</name>
<dbReference type="Proteomes" id="UP000003250">
    <property type="component" value="Unassembled WGS sequence"/>
</dbReference>
<dbReference type="PATRIC" id="fig|1107882.3.peg.2508"/>
<reference evidence="1 2" key="1">
    <citation type="journal article" date="2012" name="J. Bacteriol.">
        <title>Draft Genome Sequence of Mesorhizobium alhagi CCNWXJ12-2T, a Novel Salt-Resistant Species Isolated from the Desert of Northwestern China.</title>
        <authorList>
            <person name="Zhou M."/>
            <person name="Chen W."/>
            <person name="Chen H."/>
            <person name="Wei G."/>
        </authorList>
    </citation>
    <scope>NUCLEOTIDE SEQUENCE [LARGE SCALE GENOMIC DNA]</scope>
    <source>
        <strain evidence="1 2">CCNWXJ12-2</strain>
    </source>
</reference>
<evidence type="ECO:0000313" key="1">
    <source>
        <dbReference type="EMBL" id="EHK56841.1"/>
    </source>
</evidence>
<dbReference type="EMBL" id="AHAM01000097">
    <property type="protein sequence ID" value="EHK56841.1"/>
    <property type="molecule type" value="Genomic_DNA"/>
</dbReference>
<accession>H0HQX9</accession>
<dbReference type="RefSeq" id="WP_008836189.1">
    <property type="nucleotide sequence ID" value="NZ_AHAM01000097.1"/>
</dbReference>
<sequence length="42" mass="4915">MLKRLCTRLAALVVKKRADPAFRVETYFEDGRFQSRVVEVNT</sequence>
<proteinExistence type="predicted"/>
<protein>
    <submittedName>
        <fullName evidence="1">Uncharacterized protein</fullName>
    </submittedName>
</protein>
<keyword evidence="2" id="KW-1185">Reference proteome</keyword>
<evidence type="ECO:0000313" key="2">
    <source>
        <dbReference type="Proteomes" id="UP000003250"/>
    </source>
</evidence>
<gene>
    <name evidence="1" type="ORF">MAXJ12_12807</name>
</gene>
<organism evidence="1 2">
    <name type="scientific">Mesorhizobium alhagi CCNWXJ12-2</name>
    <dbReference type="NCBI Taxonomy" id="1107882"/>
    <lineage>
        <taxon>Bacteria</taxon>
        <taxon>Pseudomonadati</taxon>
        <taxon>Pseudomonadota</taxon>
        <taxon>Alphaproteobacteria</taxon>
        <taxon>Hyphomicrobiales</taxon>
        <taxon>Phyllobacteriaceae</taxon>
        <taxon>Allomesorhizobium</taxon>
    </lineage>
</organism>
<dbReference type="AlphaFoldDB" id="H0HQX9"/>